<dbReference type="RefSeq" id="WP_149567720.1">
    <property type="nucleotide sequence ID" value="NZ_CP035807.1"/>
</dbReference>
<protein>
    <submittedName>
        <fullName evidence="2">Uncharacterized protein</fullName>
    </submittedName>
</protein>
<accession>A0A5C1Q8Q4</accession>
<dbReference type="OrthoDB" id="361064at2"/>
<sequence length="256" mass="28225">MKRVLIILILIQFCGGVFAQSNEILDELYKNDDAKTNYVSLIVLQAAGILDDQATVDDATTYLESYKWGETVLNDGEFITTGSFSLLVMEAFNLPHGLIYNIFPNRRYALKEMVYREFILGSPYPNDIISSFNVVYALSSLPVNESINKDYIDTSDQVSDVLKDVKEAPTTVTNDDVIDDVLDDTALPIKEDVTVDVVDDTALPIKEDVTVDVVDDATEPIKEDVTVDVEVDKTPIDGDVISDSVVASPGDKISEP</sequence>
<keyword evidence="3" id="KW-1185">Reference proteome</keyword>
<feature type="signal peptide" evidence="1">
    <location>
        <begin position="1"/>
        <end position="19"/>
    </location>
</feature>
<evidence type="ECO:0000256" key="1">
    <source>
        <dbReference type="SAM" id="SignalP"/>
    </source>
</evidence>
<dbReference type="Proteomes" id="UP000323824">
    <property type="component" value="Chromosome"/>
</dbReference>
<dbReference type="AlphaFoldDB" id="A0A5C1Q8Q4"/>
<name>A0A5C1Q8Q4_9SPIO</name>
<feature type="chain" id="PRO_5023127313" evidence="1">
    <location>
        <begin position="20"/>
        <end position="256"/>
    </location>
</feature>
<evidence type="ECO:0000313" key="2">
    <source>
        <dbReference type="EMBL" id="QEN04473.1"/>
    </source>
</evidence>
<proteinExistence type="predicted"/>
<organism evidence="2 3">
    <name type="scientific">Thiospirochaeta perfilievii</name>
    <dbReference type="NCBI Taxonomy" id="252967"/>
    <lineage>
        <taxon>Bacteria</taxon>
        <taxon>Pseudomonadati</taxon>
        <taxon>Spirochaetota</taxon>
        <taxon>Spirochaetia</taxon>
        <taxon>Spirochaetales</taxon>
        <taxon>Spirochaetaceae</taxon>
        <taxon>Thiospirochaeta</taxon>
    </lineage>
</organism>
<reference evidence="2 3" key="2">
    <citation type="submission" date="2019-09" db="EMBL/GenBank/DDBJ databases">
        <title>Complete Genome Sequence and Methylome Analysis of free living Spirochaetas.</title>
        <authorList>
            <person name="Leshcheva N."/>
            <person name="Mikheeva N."/>
        </authorList>
    </citation>
    <scope>NUCLEOTIDE SEQUENCE [LARGE SCALE GENOMIC DNA]</scope>
    <source>
        <strain evidence="2 3">P</strain>
    </source>
</reference>
<gene>
    <name evidence="2" type="ORF">EW093_07090</name>
</gene>
<keyword evidence="1" id="KW-0732">Signal</keyword>
<evidence type="ECO:0000313" key="3">
    <source>
        <dbReference type="Proteomes" id="UP000323824"/>
    </source>
</evidence>
<dbReference type="EMBL" id="CP035807">
    <property type="protein sequence ID" value="QEN04473.1"/>
    <property type="molecule type" value="Genomic_DNA"/>
</dbReference>
<reference evidence="2 3" key="1">
    <citation type="submission" date="2019-02" db="EMBL/GenBank/DDBJ databases">
        <authorList>
            <person name="Fomenkov A."/>
            <person name="Dubinina G."/>
            <person name="Grabovich M."/>
            <person name="Vincze T."/>
            <person name="Roberts R.J."/>
        </authorList>
    </citation>
    <scope>NUCLEOTIDE SEQUENCE [LARGE SCALE GENOMIC DNA]</scope>
    <source>
        <strain evidence="2 3">P</strain>
    </source>
</reference>
<dbReference type="KEGG" id="sper:EW093_07090"/>